<feature type="transmembrane region" description="Helical" evidence="7">
    <location>
        <begin position="45"/>
        <end position="66"/>
    </location>
</feature>
<organism evidence="8">
    <name type="scientific">Proteinivorax tanatarense</name>
    <dbReference type="NCBI Taxonomy" id="1260629"/>
    <lineage>
        <taxon>Bacteria</taxon>
        <taxon>Bacillati</taxon>
        <taxon>Bacillota</taxon>
        <taxon>Clostridia</taxon>
        <taxon>Eubacteriales</taxon>
        <taxon>Proteinivoracaceae</taxon>
        <taxon>Proteinivorax</taxon>
    </lineage>
</organism>
<keyword evidence="5 7" id="KW-1133">Transmembrane helix</keyword>
<dbReference type="EC" id="2.5.1.145" evidence="7"/>
<proteinExistence type="inferred from homology"/>
<keyword evidence="3 7" id="KW-0808">Transferase</keyword>
<dbReference type="GO" id="GO:0042158">
    <property type="term" value="P:lipoprotein biosynthetic process"/>
    <property type="evidence" value="ECO:0007669"/>
    <property type="project" value="UniProtKB-UniRule"/>
</dbReference>
<dbReference type="RefSeq" id="WP_350343359.1">
    <property type="nucleotide sequence ID" value="NZ_CP158367.1"/>
</dbReference>
<feature type="transmembrane region" description="Helical" evidence="7">
    <location>
        <begin position="86"/>
        <end position="105"/>
    </location>
</feature>
<dbReference type="EMBL" id="CP158367">
    <property type="protein sequence ID" value="XBX74607.1"/>
    <property type="molecule type" value="Genomic_DNA"/>
</dbReference>
<feature type="transmembrane region" description="Helical" evidence="7">
    <location>
        <begin position="193"/>
        <end position="210"/>
    </location>
</feature>
<feature type="transmembrane region" description="Helical" evidence="7">
    <location>
        <begin position="216"/>
        <end position="241"/>
    </location>
</feature>
<reference evidence="8" key="2">
    <citation type="submission" date="2024-06" db="EMBL/GenBank/DDBJ databases">
        <authorList>
            <person name="Petrova K.O."/>
            <person name="Toshchakov S.V."/>
            <person name="Boltjanskaja Y.V."/>
            <person name="Kevbrin V."/>
        </authorList>
    </citation>
    <scope>NUCLEOTIDE SEQUENCE</scope>
    <source>
        <strain evidence="8">Z-910T</strain>
    </source>
</reference>
<comment type="catalytic activity">
    <reaction evidence="7">
        <text>L-cysteinyl-[prolipoprotein] + a 1,2-diacyl-sn-glycero-3-phospho-(1'-sn-glycerol) = an S-1,2-diacyl-sn-glyceryl-L-cysteinyl-[prolipoprotein] + sn-glycerol 1-phosphate + H(+)</text>
        <dbReference type="Rhea" id="RHEA:56712"/>
        <dbReference type="Rhea" id="RHEA-COMP:14679"/>
        <dbReference type="Rhea" id="RHEA-COMP:14680"/>
        <dbReference type="ChEBI" id="CHEBI:15378"/>
        <dbReference type="ChEBI" id="CHEBI:29950"/>
        <dbReference type="ChEBI" id="CHEBI:57685"/>
        <dbReference type="ChEBI" id="CHEBI:64716"/>
        <dbReference type="ChEBI" id="CHEBI:140658"/>
        <dbReference type="EC" id="2.5.1.145"/>
    </reaction>
</comment>
<evidence type="ECO:0000256" key="3">
    <source>
        <dbReference type="ARBA" id="ARBA00022679"/>
    </source>
</evidence>
<dbReference type="HAMAP" id="MF_01147">
    <property type="entry name" value="Lgt"/>
    <property type="match status" value="1"/>
</dbReference>
<evidence type="ECO:0000256" key="4">
    <source>
        <dbReference type="ARBA" id="ARBA00022692"/>
    </source>
</evidence>
<comment type="similarity">
    <text evidence="1 7">Belongs to the Lgt family.</text>
</comment>
<name>A0AAU7VL78_9FIRM</name>
<dbReference type="NCBIfam" id="TIGR00544">
    <property type="entry name" value="lgt"/>
    <property type="match status" value="1"/>
</dbReference>
<dbReference type="InterPro" id="IPR001640">
    <property type="entry name" value="Lgt"/>
</dbReference>
<evidence type="ECO:0000256" key="7">
    <source>
        <dbReference type="HAMAP-Rule" id="MF_01147"/>
    </source>
</evidence>
<dbReference type="Pfam" id="PF01790">
    <property type="entry name" value="LGT"/>
    <property type="match status" value="1"/>
</dbReference>
<feature type="transmembrane region" description="Helical" evidence="7">
    <location>
        <begin position="112"/>
        <end position="129"/>
    </location>
</feature>
<evidence type="ECO:0000313" key="8">
    <source>
        <dbReference type="EMBL" id="XBX74607.1"/>
    </source>
</evidence>
<dbReference type="PANTHER" id="PTHR30589:SF0">
    <property type="entry name" value="PHOSPHATIDYLGLYCEROL--PROLIPOPROTEIN DIACYLGLYCERYL TRANSFERASE"/>
    <property type="match status" value="1"/>
</dbReference>
<dbReference type="GO" id="GO:0005886">
    <property type="term" value="C:plasma membrane"/>
    <property type="evidence" value="ECO:0007669"/>
    <property type="project" value="UniProtKB-SubCell"/>
</dbReference>
<keyword evidence="6 7" id="KW-0472">Membrane</keyword>
<evidence type="ECO:0000256" key="2">
    <source>
        <dbReference type="ARBA" id="ARBA00022475"/>
    </source>
</evidence>
<protein>
    <recommendedName>
        <fullName evidence="7">Phosphatidylglycerol--prolipoprotein diacylglyceryl transferase</fullName>
        <ecNumber evidence="7">2.5.1.145</ecNumber>
    </recommendedName>
</protein>
<sequence>MYPVLLELGPITVHSYGFMIAMGFVAVILGLRRRAHEINMEPNETLDIALLAMIFGIIGARLYYVLVYDFSHYVKNPLDVFALNQGGLVFHGGLILGTIAVIIYLKAKKVSVVETADLAALLIPVAYAFGRVGCFLNGCCHGIETDSFIGVSFTEFGTTAYHPAQLYSVVLGLGIYGFILWQRPRRTFGGQAFLSYLIIYNAGRFFIEFLRVNPTYFGLVTGAQITSIILIGIACGLYPFIRRKFAYEEDEAVEEIDESSTA</sequence>
<dbReference type="GO" id="GO:0008961">
    <property type="term" value="F:phosphatidylglycerol-prolipoprotein diacylglyceryl transferase activity"/>
    <property type="evidence" value="ECO:0007669"/>
    <property type="project" value="UniProtKB-UniRule"/>
</dbReference>
<keyword evidence="4 7" id="KW-0812">Transmembrane</keyword>
<evidence type="ECO:0000256" key="5">
    <source>
        <dbReference type="ARBA" id="ARBA00022989"/>
    </source>
</evidence>
<accession>A0AAU7VL78</accession>
<comment type="subcellular location">
    <subcellularLocation>
        <location evidence="7">Cell membrane</location>
        <topology evidence="7">Multi-pass membrane protein</topology>
    </subcellularLocation>
</comment>
<evidence type="ECO:0000256" key="6">
    <source>
        <dbReference type="ARBA" id="ARBA00023136"/>
    </source>
</evidence>
<gene>
    <name evidence="7 8" type="primary">lgt</name>
    <name evidence="8" type="ORF">PRVXT_002656</name>
</gene>
<feature type="transmembrane region" description="Helical" evidence="7">
    <location>
        <begin position="13"/>
        <end position="33"/>
    </location>
</feature>
<comment type="function">
    <text evidence="7">Catalyzes the transfer of the diacylglyceryl group from phosphatidylglycerol to the sulfhydryl group of the N-terminal cysteine of a prolipoprotein, the first step in the formation of mature lipoproteins.</text>
</comment>
<feature type="binding site" evidence="7">
    <location>
        <position position="131"/>
    </location>
    <ligand>
        <name>a 1,2-diacyl-sn-glycero-3-phospho-(1'-sn-glycerol)</name>
        <dbReference type="ChEBI" id="CHEBI:64716"/>
    </ligand>
</feature>
<reference evidence="8" key="1">
    <citation type="journal article" date="2013" name="Extremophiles">
        <title>Proteinivorax tanatarense gen. nov., sp. nov., an anaerobic, haloalkaliphilic, proteolytic bacterium isolated from a decaying algal bloom, and proposal of Proteinivoraceae fam. nov.</title>
        <authorList>
            <person name="Kevbrin V."/>
            <person name="Boltyanskaya Y."/>
            <person name="Zhilina T."/>
            <person name="Kolganova T."/>
            <person name="Lavrentjeva E."/>
            <person name="Kuznetsov B."/>
        </authorList>
    </citation>
    <scope>NUCLEOTIDE SEQUENCE</scope>
    <source>
        <strain evidence="8">Z-910T</strain>
    </source>
</reference>
<feature type="transmembrane region" description="Helical" evidence="7">
    <location>
        <begin position="164"/>
        <end position="181"/>
    </location>
</feature>
<dbReference type="AlphaFoldDB" id="A0AAU7VL78"/>
<comment type="pathway">
    <text evidence="7">Protein modification; lipoprotein biosynthesis (diacylglyceryl transfer).</text>
</comment>
<dbReference type="PANTHER" id="PTHR30589">
    <property type="entry name" value="PROLIPOPROTEIN DIACYLGLYCERYL TRANSFERASE"/>
    <property type="match status" value="1"/>
</dbReference>
<keyword evidence="2 7" id="KW-1003">Cell membrane</keyword>
<evidence type="ECO:0000256" key="1">
    <source>
        <dbReference type="ARBA" id="ARBA00007150"/>
    </source>
</evidence>